<dbReference type="Proteomes" id="UP001157034">
    <property type="component" value="Unassembled WGS sequence"/>
</dbReference>
<sequence>MIGVPERPFSEVRDMFVAEWEAISAIASSHATQTNEAARCGTLLPTIAQIEGPVALIEVRASAGLRLLPDRYSYELVDGAGSRARLDPIDGPSEALLRCELLGEPFPTRMPEIIWRAGIDLHPLDPRDTDAITWLETLIWPEHDDRRTVLRAAAGIAAREMPRVVPGDLLAELPRVAAEAPDDATLVVFHSAVLAYLDAEQRADFRRLVTGIPAIWIANEGSGVTPGVAERLRPGAVRRGEFVVAVDGIPVAAASPHGRYRRAL</sequence>
<comment type="caution">
    <text evidence="1">The sequence shown here is derived from an EMBL/GenBank/DDBJ whole genome shotgun (WGS) entry which is preliminary data.</text>
</comment>
<evidence type="ECO:0008006" key="3">
    <source>
        <dbReference type="Google" id="ProtNLM"/>
    </source>
</evidence>
<dbReference type="InterPro" id="IPR011200">
    <property type="entry name" value="UCP012608"/>
</dbReference>
<reference evidence="2" key="1">
    <citation type="journal article" date="2019" name="Int. J. Syst. Evol. Microbiol.">
        <title>The Global Catalogue of Microorganisms (GCM) 10K type strain sequencing project: providing services to taxonomists for standard genome sequencing and annotation.</title>
        <authorList>
            <consortium name="The Broad Institute Genomics Platform"/>
            <consortium name="The Broad Institute Genome Sequencing Center for Infectious Disease"/>
            <person name="Wu L."/>
            <person name="Ma J."/>
        </authorList>
    </citation>
    <scope>NUCLEOTIDE SEQUENCE [LARGE SCALE GENOMIC DNA]</scope>
    <source>
        <strain evidence="2">NBRC 108894</strain>
    </source>
</reference>
<proteinExistence type="predicted"/>
<dbReference type="EMBL" id="BSVB01000001">
    <property type="protein sequence ID" value="GMA93333.1"/>
    <property type="molecule type" value="Genomic_DNA"/>
</dbReference>
<evidence type="ECO:0000313" key="2">
    <source>
        <dbReference type="Proteomes" id="UP001157034"/>
    </source>
</evidence>
<keyword evidence="2" id="KW-1185">Reference proteome</keyword>
<accession>A0ABQ6K171</accession>
<name>A0ABQ6K171_9MICO</name>
<organism evidence="1 2">
    <name type="scientific">Pseudolysinimonas kribbensis</name>
    <dbReference type="NCBI Taxonomy" id="433641"/>
    <lineage>
        <taxon>Bacteria</taxon>
        <taxon>Bacillati</taxon>
        <taxon>Actinomycetota</taxon>
        <taxon>Actinomycetes</taxon>
        <taxon>Micrococcales</taxon>
        <taxon>Microbacteriaceae</taxon>
        <taxon>Pseudolysinimonas</taxon>
    </lineage>
</organism>
<gene>
    <name evidence="1" type="ORF">GCM10025881_01570</name>
</gene>
<dbReference type="Pfam" id="PF10094">
    <property type="entry name" value="DUF2332"/>
    <property type="match status" value="1"/>
</dbReference>
<evidence type="ECO:0000313" key="1">
    <source>
        <dbReference type="EMBL" id="GMA93333.1"/>
    </source>
</evidence>
<protein>
    <recommendedName>
        <fullName evidence="3">DUF2332 domain-containing protein</fullName>
    </recommendedName>
</protein>